<comment type="caution">
    <text evidence="2">The sequence shown here is derived from an EMBL/GenBank/DDBJ whole genome shotgun (WGS) entry which is preliminary data.</text>
</comment>
<dbReference type="EMBL" id="JAESVN010000004">
    <property type="protein sequence ID" value="MBL4917823.1"/>
    <property type="molecule type" value="Genomic_DNA"/>
</dbReference>
<reference evidence="2" key="1">
    <citation type="submission" date="2021-01" db="EMBL/GenBank/DDBJ databases">
        <title>Tabrizicola alba sp. nov. a motile alkaliphilic bacterium isolated from a soda lake.</title>
        <authorList>
            <person name="Szuroczki S."/>
            <person name="Abbaszade G."/>
            <person name="Schumann P."/>
            <person name="Toth E."/>
        </authorList>
    </citation>
    <scope>NUCLEOTIDE SEQUENCE</scope>
    <source>
        <strain evidence="2">DMG-N-6</strain>
    </source>
</reference>
<proteinExistence type="predicted"/>
<keyword evidence="3" id="KW-1185">Reference proteome</keyword>
<accession>A0A8K0Y161</accession>
<dbReference type="Proteomes" id="UP000648908">
    <property type="component" value="Unassembled WGS sequence"/>
</dbReference>
<dbReference type="AlphaFoldDB" id="A0A8K0Y161"/>
<keyword evidence="1" id="KW-0472">Membrane</keyword>
<evidence type="ECO:0000313" key="3">
    <source>
        <dbReference type="Proteomes" id="UP000648908"/>
    </source>
</evidence>
<keyword evidence="1" id="KW-0812">Transmembrane</keyword>
<organism evidence="2 3">
    <name type="scientific">Szabonella alba</name>
    <dbReference type="NCBI Taxonomy" id="2804194"/>
    <lineage>
        <taxon>Bacteria</taxon>
        <taxon>Pseudomonadati</taxon>
        <taxon>Pseudomonadota</taxon>
        <taxon>Alphaproteobacteria</taxon>
        <taxon>Rhodobacterales</taxon>
        <taxon>Paracoccaceae</taxon>
        <taxon>Szabonella</taxon>
    </lineage>
</organism>
<evidence type="ECO:0000313" key="2">
    <source>
        <dbReference type="EMBL" id="MBL4917823.1"/>
    </source>
</evidence>
<name>A0A8K0Y161_9RHOB</name>
<protein>
    <submittedName>
        <fullName evidence="2">Uncharacterized protein</fullName>
    </submittedName>
</protein>
<keyword evidence="1" id="KW-1133">Transmembrane helix</keyword>
<sequence>MTDRIALGLGLLIVLAIGLDITVNDGAALLFLMRKFADLLEYLSFWR</sequence>
<feature type="transmembrane region" description="Helical" evidence="1">
    <location>
        <begin position="6"/>
        <end position="32"/>
    </location>
</feature>
<evidence type="ECO:0000256" key="1">
    <source>
        <dbReference type="SAM" id="Phobius"/>
    </source>
</evidence>
<gene>
    <name evidence="2" type="ORF">JL811_11385</name>
</gene>
<dbReference type="RefSeq" id="WP_202688741.1">
    <property type="nucleotide sequence ID" value="NZ_JAESVN010000004.1"/>
</dbReference>